<dbReference type="RefSeq" id="WP_183768701.1">
    <property type="nucleotide sequence ID" value="NZ_BMHZ01000005.1"/>
</dbReference>
<gene>
    <name evidence="3" type="ORF">GCM10007422_43910</name>
    <name evidence="4" type="ORF">GGQ60_004701</name>
</gene>
<proteinExistence type="predicted"/>
<dbReference type="AlphaFoldDB" id="A0A7W6P913"/>
<keyword evidence="1" id="KW-0732">Signal</keyword>
<dbReference type="Gene3D" id="2.60.120.260">
    <property type="entry name" value="Galactose-binding domain-like"/>
    <property type="match status" value="1"/>
</dbReference>
<dbReference type="Proteomes" id="UP000532273">
    <property type="component" value="Unassembled WGS sequence"/>
</dbReference>
<accession>A0A7W6P913</accession>
<feature type="signal peptide" evidence="1">
    <location>
        <begin position="1"/>
        <end position="27"/>
    </location>
</feature>
<reference evidence="4 5" key="3">
    <citation type="submission" date="2020-08" db="EMBL/GenBank/DDBJ databases">
        <title>Genomic Encyclopedia of Type Strains, Phase IV (KMG-IV): sequencing the most valuable type-strain genomes for metagenomic binning, comparative biology and taxonomic classification.</title>
        <authorList>
            <person name="Goeker M."/>
        </authorList>
    </citation>
    <scope>NUCLEOTIDE SEQUENCE [LARGE SCALE GENOMIC DNA]</scope>
    <source>
        <strain evidence="4 5">DSM 100774</strain>
    </source>
</reference>
<dbReference type="Pfam" id="PF16389">
    <property type="entry name" value="DUF4998"/>
    <property type="match status" value="1"/>
</dbReference>
<evidence type="ECO:0000259" key="2">
    <source>
        <dbReference type="Pfam" id="PF16405"/>
    </source>
</evidence>
<reference evidence="3" key="1">
    <citation type="journal article" date="2014" name="Int. J. Syst. Evol. Microbiol.">
        <title>Complete genome of a new Firmicutes species belonging to the dominant human colonic microbiota ('Ruminococcus bicirculans') reveals two chromosomes and a selective capacity to utilize plant glucans.</title>
        <authorList>
            <consortium name="NISC Comparative Sequencing Program"/>
            <person name="Wegmann U."/>
            <person name="Louis P."/>
            <person name="Goesmann A."/>
            <person name="Henrissat B."/>
            <person name="Duncan S.H."/>
            <person name="Flint H.J."/>
        </authorList>
    </citation>
    <scope>NUCLEOTIDE SEQUENCE</scope>
    <source>
        <strain evidence="3">CGMCC 1.15287</strain>
    </source>
</reference>
<evidence type="ECO:0000313" key="3">
    <source>
        <dbReference type="EMBL" id="GGH19222.1"/>
    </source>
</evidence>
<reference evidence="6" key="2">
    <citation type="journal article" date="2019" name="Int. J. Syst. Evol. Microbiol.">
        <title>The Global Catalogue of Microorganisms (GCM) 10K type strain sequencing project: providing services to taxonomists for standard genome sequencing and annotation.</title>
        <authorList>
            <consortium name="The Broad Institute Genomics Platform"/>
            <consortium name="The Broad Institute Genome Sequencing Center for Infectious Disease"/>
            <person name="Wu L."/>
            <person name="Ma J."/>
        </authorList>
    </citation>
    <scope>NUCLEOTIDE SEQUENCE [LARGE SCALE GENOMIC DNA]</scope>
    <source>
        <strain evidence="6">CGMCC 1.15287</strain>
    </source>
</reference>
<protein>
    <recommendedName>
        <fullName evidence="2">DUF5013 domain-containing protein</fullName>
    </recommendedName>
</protein>
<evidence type="ECO:0000313" key="6">
    <source>
        <dbReference type="Proteomes" id="UP000642938"/>
    </source>
</evidence>
<keyword evidence="6" id="KW-1185">Reference proteome</keyword>
<dbReference type="Pfam" id="PF16405">
    <property type="entry name" value="DUF5013"/>
    <property type="match status" value="1"/>
</dbReference>
<reference evidence="3" key="4">
    <citation type="submission" date="2024-05" db="EMBL/GenBank/DDBJ databases">
        <authorList>
            <person name="Sun Q."/>
            <person name="Zhou Y."/>
        </authorList>
    </citation>
    <scope>NUCLEOTIDE SEQUENCE</scope>
    <source>
        <strain evidence="3">CGMCC 1.15287</strain>
    </source>
</reference>
<name>A0A7W6P913_9SPHI</name>
<evidence type="ECO:0000313" key="4">
    <source>
        <dbReference type="EMBL" id="MBB4110661.1"/>
    </source>
</evidence>
<dbReference type="EMBL" id="BMHZ01000005">
    <property type="protein sequence ID" value="GGH19222.1"/>
    <property type="molecule type" value="Genomic_DNA"/>
</dbReference>
<evidence type="ECO:0000256" key="1">
    <source>
        <dbReference type="SAM" id="SignalP"/>
    </source>
</evidence>
<comment type="caution">
    <text evidence="4">The sequence shown here is derived from an EMBL/GenBank/DDBJ whole genome shotgun (WGS) entry which is preliminary data.</text>
</comment>
<evidence type="ECO:0000313" key="5">
    <source>
        <dbReference type="Proteomes" id="UP000532273"/>
    </source>
</evidence>
<dbReference type="InterPro" id="IPR032181">
    <property type="entry name" value="DUF5013"/>
</dbReference>
<feature type="domain" description="DUF5013" evidence="2">
    <location>
        <begin position="247"/>
        <end position="379"/>
    </location>
</feature>
<sequence length="403" mass="43835">MNNYKSKKYRKLTVSALLICVAGVYSACTKQDDFKKFVAGGEISYTGKLDSVKMYSGDSRVVLKGLFLADPKVVSCKIFWNNKKDSIVIPVVKKNIVDTLNYSIPISAEGLQNFTIYTYDKAGNKSIPVYANARSYGDRYKASLSNRGISTAVKGTDGNATIQWLGMDKLTGVFTTELQYTNSSNTLVTVRTPIDSTKTILKNYKSGSTFKYRTLFLPDTNCVDTFRVAYSANLSVDEDMTSLLSNTGPFVRATYDGSRWGTLAGWTTSAGAKNINNNQYGGYEFRNGTGVLSFESGWGINTPVTNGLIYQTITLPAGRYTFRLSGIDQNSGGSRYIAVAVGNTLPNVTDIPTAAIAYANIADGELNFSLTQQTTVSIGFGVSIANTGQYIKVGSVKLLKWAK</sequence>
<organism evidence="4 5">
    <name type="scientific">Pedobacter zeae</name>
    <dbReference type="NCBI Taxonomy" id="1737356"/>
    <lineage>
        <taxon>Bacteria</taxon>
        <taxon>Pseudomonadati</taxon>
        <taxon>Bacteroidota</taxon>
        <taxon>Sphingobacteriia</taxon>
        <taxon>Sphingobacteriales</taxon>
        <taxon>Sphingobacteriaceae</taxon>
        <taxon>Pedobacter</taxon>
    </lineage>
</organism>
<dbReference type="EMBL" id="JACIEF010000005">
    <property type="protein sequence ID" value="MBB4110661.1"/>
    <property type="molecule type" value="Genomic_DNA"/>
</dbReference>
<dbReference type="Proteomes" id="UP000642938">
    <property type="component" value="Unassembled WGS sequence"/>
</dbReference>
<feature type="chain" id="PRO_5031248929" description="DUF5013 domain-containing protein" evidence="1">
    <location>
        <begin position="28"/>
        <end position="403"/>
    </location>
</feature>